<accession>A0ABV8UI29</accession>
<dbReference type="Pfam" id="PF00795">
    <property type="entry name" value="CN_hydrolase"/>
    <property type="match status" value="1"/>
</dbReference>
<dbReference type="SUPFAM" id="SSF56317">
    <property type="entry name" value="Carbon-nitrogen hydrolase"/>
    <property type="match status" value="1"/>
</dbReference>
<protein>
    <submittedName>
        <fullName evidence="3">Carbon-nitrogen hydrolase family protein</fullName>
    </submittedName>
</protein>
<dbReference type="PROSITE" id="PS50263">
    <property type="entry name" value="CN_HYDROLASE"/>
    <property type="match status" value="1"/>
</dbReference>
<dbReference type="EMBL" id="JBHSCW010000002">
    <property type="protein sequence ID" value="MFC4350684.1"/>
    <property type="molecule type" value="Genomic_DNA"/>
</dbReference>
<evidence type="ECO:0000313" key="4">
    <source>
        <dbReference type="Proteomes" id="UP001595799"/>
    </source>
</evidence>
<dbReference type="InterPro" id="IPR003010">
    <property type="entry name" value="C-N_Hydrolase"/>
</dbReference>
<evidence type="ECO:0000256" key="1">
    <source>
        <dbReference type="ARBA" id="ARBA00022801"/>
    </source>
</evidence>
<gene>
    <name evidence="3" type="ORF">ACFOW6_03905</name>
</gene>
<keyword evidence="1 3" id="KW-0378">Hydrolase</keyword>
<dbReference type="Proteomes" id="UP001595799">
    <property type="component" value="Unassembled WGS sequence"/>
</dbReference>
<proteinExistence type="predicted"/>
<evidence type="ECO:0000313" key="3">
    <source>
        <dbReference type="EMBL" id="MFC4350684.1"/>
    </source>
</evidence>
<organism evidence="3 4">
    <name type="scientific">Fodinicurvata halophila</name>
    <dbReference type="NCBI Taxonomy" id="1419723"/>
    <lineage>
        <taxon>Bacteria</taxon>
        <taxon>Pseudomonadati</taxon>
        <taxon>Pseudomonadota</taxon>
        <taxon>Alphaproteobacteria</taxon>
        <taxon>Rhodospirillales</taxon>
        <taxon>Rhodovibrionaceae</taxon>
        <taxon>Fodinicurvata</taxon>
    </lineage>
</organism>
<name>A0ABV8UI29_9PROT</name>
<dbReference type="PANTHER" id="PTHR23088">
    <property type="entry name" value="NITRILASE-RELATED"/>
    <property type="match status" value="1"/>
</dbReference>
<comment type="caution">
    <text evidence="3">The sequence shown here is derived from an EMBL/GenBank/DDBJ whole genome shotgun (WGS) entry which is preliminary data.</text>
</comment>
<dbReference type="InterPro" id="IPR036526">
    <property type="entry name" value="C-N_Hydrolase_sf"/>
</dbReference>
<dbReference type="Gene3D" id="3.60.110.10">
    <property type="entry name" value="Carbon-nitrogen hydrolase"/>
    <property type="match status" value="1"/>
</dbReference>
<dbReference type="PANTHER" id="PTHR23088:SF27">
    <property type="entry name" value="DEAMINATED GLUTATHIONE AMIDASE"/>
    <property type="match status" value="1"/>
</dbReference>
<sequence>MSDSTAATGFKAGCIQMTAGPELQGNIDQASQLIRQAAGQGADFVLTPENTSFMIPGRRNILANALPEEGHPALEAFSALARELGIWLLLGSLTIDPRTSAEAAAAPPERVANRSFLVTPEGTIAARYDKIHMFDVDIPDGQTYRESRTFRPGGDAVTAELPWGRLGMTVCYDVRFAGLYRQLARAGAAFISVPAAFTRFTGRAHWHVLLRARAIETGCFILAPAQCGTHAEDRQTYGHALIVAPWGEVLADAGEDPGVVVAEIDPARVGEARGMVPSLSYDSVYAGA</sequence>
<dbReference type="RefSeq" id="WP_382421030.1">
    <property type="nucleotide sequence ID" value="NZ_JBHSCW010000002.1"/>
</dbReference>
<feature type="domain" description="CN hydrolase" evidence="2">
    <location>
        <begin position="10"/>
        <end position="266"/>
    </location>
</feature>
<evidence type="ECO:0000259" key="2">
    <source>
        <dbReference type="PROSITE" id="PS50263"/>
    </source>
</evidence>
<reference evidence="4" key="1">
    <citation type="journal article" date="2019" name="Int. J. Syst. Evol. Microbiol.">
        <title>The Global Catalogue of Microorganisms (GCM) 10K type strain sequencing project: providing services to taxonomists for standard genome sequencing and annotation.</title>
        <authorList>
            <consortium name="The Broad Institute Genomics Platform"/>
            <consortium name="The Broad Institute Genome Sequencing Center for Infectious Disease"/>
            <person name="Wu L."/>
            <person name="Ma J."/>
        </authorList>
    </citation>
    <scope>NUCLEOTIDE SEQUENCE [LARGE SCALE GENOMIC DNA]</scope>
    <source>
        <strain evidence="4">CECT 8472</strain>
    </source>
</reference>
<dbReference type="InterPro" id="IPR045254">
    <property type="entry name" value="Nit1/2_C-N_Hydrolase"/>
</dbReference>
<keyword evidence="4" id="KW-1185">Reference proteome</keyword>
<dbReference type="GO" id="GO:0016787">
    <property type="term" value="F:hydrolase activity"/>
    <property type="evidence" value="ECO:0007669"/>
    <property type="project" value="UniProtKB-KW"/>
</dbReference>
<dbReference type="CDD" id="cd07572">
    <property type="entry name" value="nit"/>
    <property type="match status" value="1"/>
</dbReference>